<proteinExistence type="predicted"/>
<evidence type="ECO:0000256" key="1">
    <source>
        <dbReference type="SAM" id="MobiDB-lite"/>
    </source>
</evidence>
<name>A0A8D4VLR9_9GAMM</name>
<dbReference type="Gene3D" id="2.60.20.10">
    <property type="entry name" value="Crystallins"/>
    <property type="match status" value="1"/>
</dbReference>
<organism evidence="2 3">
    <name type="scientific">Methylogaea oryzae</name>
    <dbReference type="NCBI Taxonomy" id="1295382"/>
    <lineage>
        <taxon>Bacteria</taxon>
        <taxon>Pseudomonadati</taxon>
        <taxon>Pseudomonadota</taxon>
        <taxon>Gammaproteobacteria</taxon>
        <taxon>Methylococcales</taxon>
        <taxon>Methylococcaceae</taxon>
        <taxon>Methylogaea</taxon>
    </lineage>
</organism>
<dbReference type="AlphaFoldDB" id="A0A8D4VLR9"/>
<gene>
    <name evidence="2" type="ORF">MoryE10_10690</name>
</gene>
<accession>A0A8D4VLR9</accession>
<evidence type="ECO:0000313" key="2">
    <source>
        <dbReference type="EMBL" id="BBL70463.1"/>
    </source>
</evidence>
<keyword evidence="3" id="KW-1185">Reference proteome</keyword>
<feature type="region of interest" description="Disordered" evidence="1">
    <location>
        <begin position="84"/>
        <end position="121"/>
    </location>
</feature>
<sequence>MARTHWFWGGLTAVAIVGQSGIAIAGDCWLDIYSEIGFKGEHARIEGPAQLPNLRSVAGADWSNRIDSLAVGPKAVIQAYRKESFRDQPTANPNHPDALRNWGEKPSDSGDEVSFGPGQKHHHLGELDFHHNINSLKIDCAK</sequence>
<reference evidence="2" key="1">
    <citation type="submission" date="2019-06" db="EMBL/GenBank/DDBJ databases">
        <title>Complete genome sequence of Methylogaea oryzae strain JCM16910.</title>
        <authorList>
            <person name="Asakawa S."/>
        </authorList>
    </citation>
    <scope>NUCLEOTIDE SEQUENCE</scope>
    <source>
        <strain evidence="2">E10</strain>
    </source>
</reference>
<dbReference type="KEGG" id="moz:MoryE10_10690"/>
<evidence type="ECO:0000313" key="3">
    <source>
        <dbReference type="Proteomes" id="UP000824988"/>
    </source>
</evidence>
<dbReference type="RefSeq" id="WP_156302765.1">
    <property type="nucleotide sequence ID" value="NZ_AP019782.1"/>
</dbReference>
<dbReference type="EMBL" id="AP019782">
    <property type="protein sequence ID" value="BBL70463.1"/>
    <property type="molecule type" value="Genomic_DNA"/>
</dbReference>
<protein>
    <submittedName>
        <fullName evidence="2">Uncharacterized protein</fullName>
    </submittedName>
</protein>
<dbReference type="Proteomes" id="UP000824988">
    <property type="component" value="Chromosome"/>
</dbReference>